<dbReference type="Proteomes" id="UP000466517">
    <property type="component" value="Chromosome"/>
</dbReference>
<evidence type="ECO:0000313" key="1">
    <source>
        <dbReference type="EMBL" id="BBZ30932.1"/>
    </source>
</evidence>
<accession>A0A7I7XPJ8</accession>
<evidence type="ECO:0000313" key="2">
    <source>
        <dbReference type="Proteomes" id="UP000466517"/>
    </source>
</evidence>
<dbReference type="EMBL" id="AP022610">
    <property type="protein sequence ID" value="BBZ30932.1"/>
    <property type="molecule type" value="Genomic_DNA"/>
</dbReference>
<organism evidence="1 2">
    <name type="scientific">Mycolicibacterium madagascariense</name>
    <dbReference type="NCBI Taxonomy" id="212765"/>
    <lineage>
        <taxon>Bacteria</taxon>
        <taxon>Bacillati</taxon>
        <taxon>Actinomycetota</taxon>
        <taxon>Actinomycetes</taxon>
        <taxon>Mycobacteriales</taxon>
        <taxon>Mycobacteriaceae</taxon>
        <taxon>Mycolicibacterium</taxon>
    </lineage>
</organism>
<name>A0A7I7XPJ8_9MYCO</name>
<dbReference type="KEGG" id="mmag:MMAD_52270"/>
<dbReference type="AlphaFoldDB" id="A0A7I7XPJ8"/>
<keyword evidence="2" id="KW-1185">Reference proteome</keyword>
<sequence length="46" mass="5548">MYSNPIVRSRMGRIAWSMLRYPVRNRDYPAKLERLVTADELVRYGF</sequence>
<protein>
    <submittedName>
        <fullName evidence="1">Uncharacterized protein</fullName>
    </submittedName>
</protein>
<proteinExistence type="predicted"/>
<reference evidence="1 2" key="1">
    <citation type="journal article" date="2019" name="Emerg. Microbes Infect.">
        <title>Comprehensive subspecies identification of 175 nontuberculous mycobacteria species based on 7547 genomic profiles.</title>
        <authorList>
            <person name="Matsumoto Y."/>
            <person name="Kinjo T."/>
            <person name="Motooka D."/>
            <person name="Nabeya D."/>
            <person name="Jung N."/>
            <person name="Uechi K."/>
            <person name="Horii T."/>
            <person name="Iida T."/>
            <person name="Fujita J."/>
            <person name="Nakamura S."/>
        </authorList>
    </citation>
    <scope>NUCLEOTIDE SEQUENCE [LARGE SCALE GENOMIC DNA]</scope>
    <source>
        <strain evidence="1 2">JCM 13574</strain>
    </source>
</reference>
<gene>
    <name evidence="1" type="ORF">MMAD_52270</name>
</gene>